<evidence type="ECO:0000313" key="1">
    <source>
        <dbReference type="EMBL" id="CAB4172570.1"/>
    </source>
</evidence>
<dbReference type="InterPro" id="IPR036614">
    <property type="entry name" value="RusA-like_sf"/>
</dbReference>
<organism evidence="1">
    <name type="scientific">uncultured Caudovirales phage</name>
    <dbReference type="NCBI Taxonomy" id="2100421"/>
    <lineage>
        <taxon>Viruses</taxon>
        <taxon>Duplodnaviria</taxon>
        <taxon>Heunggongvirae</taxon>
        <taxon>Uroviricota</taxon>
        <taxon>Caudoviricetes</taxon>
        <taxon>Peduoviridae</taxon>
        <taxon>Maltschvirus</taxon>
        <taxon>Maltschvirus maltsch</taxon>
    </lineage>
</organism>
<name>A0A6J5PKX7_9CAUD</name>
<dbReference type="Pfam" id="PF05866">
    <property type="entry name" value="RusA"/>
    <property type="match status" value="1"/>
</dbReference>
<sequence>MTTITLPYPPSANRYLRHTARGTYRTAEADRYCAAVKRIAAASAAGKHQGRVALLAKLHPKTTIKGNASETRMDLDNCLKVACDALQGVLYDNDLQIERISIEIGGPVIGGALSVEVLAITEGA</sequence>
<dbReference type="SUPFAM" id="SSF103084">
    <property type="entry name" value="Holliday junction resolvase RusA"/>
    <property type="match status" value="1"/>
</dbReference>
<dbReference type="GO" id="GO:0000287">
    <property type="term" value="F:magnesium ion binding"/>
    <property type="evidence" value="ECO:0007669"/>
    <property type="project" value="InterPro"/>
</dbReference>
<reference evidence="1" key="1">
    <citation type="submission" date="2020-05" db="EMBL/GenBank/DDBJ databases">
        <authorList>
            <person name="Chiriac C."/>
            <person name="Salcher M."/>
            <person name="Ghai R."/>
            <person name="Kavagutti S V."/>
        </authorList>
    </citation>
    <scope>NUCLEOTIDE SEQUENCE</scope>
</reference>
<dbReference type="InterPro" id="IPR008822">
    <property type="entry name" value="Endonuclease_RusA-like"/>
</dbReference>
<dbReference type="GO" id="GO:0006310">
    <property type="term" value="P:DNA recombination"/>
    <property type="evidence" value="ECO:0007669"/>
    <property type="project" value="InterPro"/>
</dbReference>
<dbReference type="EMBL" id="LR796885">
    <property type="protein sequence ID" value="CAB4172570.1"/>
    <property type="molecule type" value="Genomic_DNA"/>
</dbReference>
<dbReference type="GO" id="GO:0006281">
    <property type="term" value="P:DNA repair"/>
    <property type="evidence" value="ECO:0007669"/>
    <property type="project" value="InterPro"/>
</dbReference>
<accession>A0A6J5PKX7</accession>
<dbReference type="Gene3D" id="3.30.1330.70">
    <property type="entry name" value="Holliday junction resolvase RusA"/>
    <property type="match status" value="1"/>
</dbReference>
<protein>
    <submittedName>
        <fullName evidence="1">Rus Holliday junction resolvase</fullName>
    </submittedName>
</protein>
<gene>
    <name evidence="1" type="ORF">UFOVP935_43</name>
</gene>
<proteinExistence type="predicted"/>